<comment type="caution">
    <text evidence="2">The sequence shown here is derived from an EMBL/GenBank/DDBJ whole genome shotgun (WGS) entry which is preliminary data.</text>
</comment>
<proteinExistence type="predicted"/>
<feature type="region of interest" description="Disordered" evidence="1">
    <location>
        <begin position="1"/>
        <end position="54"/>
    </location>
</feature>
<accession>A0AAV0N1X7</accession>
<feature type="compositionally biased region" description="Polar residues" evidence="1">
    <location>
        <begin position="42"/>
        <end position="54"/>
    </location>
</feature>
<feature type="compositionally biased region" description="Basic and acidic residues" evidence="1">
    <location>
        <begin position="1"/>
        <end position="17"/>
    </location>
</feature>
<evidence type="ECO:0000313" key="2">
    <source>
        <dbReference type="EMBL" id="CAI0452483.1"/>
    </source>
</evidence>
<keyword evidence="3" id="KW-1185">Reference proteome</keyword>
<evidence type="ECO:0000313" key="3">
    <source>
        <dbReference type="Proteomes" id="UP001154282"/>
    </source>
</evidence>
<evidence type="ECO:0000256" key="1">
    <source>
        <dbReference type="SAM" id="MobiDB-lite"/>
    </source>
</evidence>
<name>A0AAV0N1X7_9ROSI</name>
<sequence>MERSRSKRNYYYDHQDYDNDGASTATPLPPPPPLRTPNNTSVARQTSKPQSDTSLMVTTTYRILCTT</sequence>
<dbReference type="AlphaFoldDB" id="A0AAV0N1X7"/>
<reference evidence="2" key="1">
    <citation type="submission" date="2022-08" db="EMBL/GenBank/DDBJ databases">
        <authorList>
            <person name="Gutierrez-Valencia J."/>
        </authorList>
    </citation>
    <scope>NUCLEOTIDE SEQUENCE</scope>
</reference>
<gene>
    <name evidence="2" type="ORF">LITE_LOCUS31240</name>
</gene>
<protein>
    <submittedName>
        <fullName evidence="2">Uncharacterized protein</fullName>
    </submittedName>
</protein>
<organism evidence="2 3">
    <name type="scientific">Linum tenue</name>
    <dbReference type="NCBI Taxonomy" id="586396"/>
    <lineage>
        <taxon>Eukaryota</taxon>
        <taxon>Viridiplantae</taxon>
        <taxon>Streptophyta</taxon>
        <taxon>Embryophyta</taxon>
        <taxon>Tracheophyta</taxon>
        <taxon>Spermatophyta</taxon>
        <taxon>Magnoliopsida</taxon>
        <taxon>eudicotyledons</taxon>
        <taxon>Gunneridae</taxon>
        <taxon>Pentapetalae</taxon>
        <taxon>rosids</taxon>
        <taxon>fabids</taxon>
        <taxon>Malpighiales</taxon>
        <taxon>Linaceae</taxon>
        <taxon>Linum</taxon>
    </lineage>
</organism>
<dbReference type="EMBL" id="CAMGYJ010000007">
    <property type="protein sequence ID" value="CAI0452483.1"/>
    <property type="molecule type" value="Genomic_DNA"/>
</dbReference>
<dbReference type="Proteomes" id="UP001154282">
    <property type="component" value="Unassembled WGS sequence"/>
</dbReference>